<keyword evidence="5" id="KW-1185">Reference proteome</keyword>
<dbReference type="SUPFAM" id="SSF53335">
    <property type="entry name" value="S-adenosyl-L-methionine-dependent methyltransferases"/>
    <property type="match status" value="1"/>
</dbReference>
<sequence length="456" mass="49533">MSDVKTKRRRSRKTLYTTKSSSRRRVENAAASAPFVISEAEIVKYVENEFVCTLPFWRCFVDLRANSPSRSVSVLERHTALHCRIPCVSFRDVQVVWAVTTVTVQCIGCRGAAGDADRQRHTWRIGTMHFVHVGSPALFAKNSFHIQSVVHYDAPSVLQCVAGTMVNFGLVLYSCIRWVLAQREGIQLVLLEADAPAGPSAATASYAMGGDGGEVPFRPHMDMPAEGLLDANTARCPAHYRLLCPPPTARILVLGMGGNSMAVALRCILGPAVRIDVVEMEPAVAAACRHAGTFGAPDQPFTVHLETAETIMPTFADNTFDFIFMDLFDPMNASMNTEGSIAYQCMQKLTLGGLLLVNDHQLPSPKSLAKFTELCGNANVTVVNLHGSIESVVACMRTNGDAATEGLLFDCRKGMMDAVHTQLYAQLAPGLLPSPSWIASDETLVVNGKPCRLFVS</sequence>
<dbReference type="Gene3D" id="3.40.50.150">
    <property type="entry name" value="Vaccinia Virus protein VP39"/>
    <property type="match status" value="1"/>
</dbReference>
<dbReference type="EMBL" id="ATMH01004521">
    <property type="protein sequence ID" value="EPY29500.1"/>
    <property type="molecule type" value="Genomic_DNA"/>
</dbReference>
<dbReference type="OrthoDB" id="271127at2759"/>
<dbReference type="PANTHER" id="PTHR43317:SF1">
    <property type="entry name" value="THERMOSPERMINE SYNTHASE ACAULIS5"/>
    <property type="match status" value="1"/>
</dbReference>
<dbReference type="InterPro" id="IPR029063">
    <property type="entry name" value="SAM-dependent_MTases_sf"/>
</dbReference>
<comment type="caution">
    <text evidence="3">The sequence shown here is derived from an EMBL/GenBank/DDBJ whole genome shotgun (WGS) entry which is preliminary data.</text>
</comment>
<dbReference type="PANTHER" id="PTHR43317">
    <property type="entry name" value="THERMOSPERMINE SYNTHASE ACAULIS5"/>
    <property type="match status" value="1"/>
</dbReference>
<protein>
    <recommendedName>
        <fullName evidence="6">Spermidine synthase</fullName>
    </recommendedName>
</protein>
<accession>S9W0N6</accession>
<evidence type="ECO:0000313" key="4">
    <source>
        <dbReference type="EMBL" id="EPY29982.1"/>
    </source>
</evidence>
<evidence type="ECO:0000313" key="5">
    <source>
        <dbReference type="Proteomes" id="UP000015354"/>
    </source>
</evidence>
<reference evidence="3 5" key="1">
    <citation type="journal article" date="2013" name="PLoS ONE">
        <title>Predicting the Proteins of Angomonas deanei, Strigomonas culicis and Their Respective Endosymbionts Reveals New Aspects of the Trypanosomatidae Family.</title>
        <authorList>
            <person name="Motta M.C."/>
            <person name="Martins A.C."/>
            <person name="de Souza S.S."/>
            <person name="Catta-Preta C.M."/>
            <person name="Silva R."/>
            <person name="Klein C.C."/>
            <person name="de Almeida L.G."/>
            <person name="de Lima Cunha O."/>
            <person name="Ciapina L.P."/>
            <person name="Brocchi M."/>
            <person name="Colabardini A.C."/>
            <person name="de Araujo Lima B."/>
            <person name="Machado C.R."/>
            <person name="de Almeida Soares C.M."/>
            <person name="Probst C.M."/>
            <person name="de Menezes C.B."/>
            <person name="Thompson C.E."/>
            <person name="Bartholomeu D.C."/>
            <person name="Gradia D.F."/>
            <person name="Pavoni D.P."/>
            <person name="Grisard E.C."/>
            <person name="Fantinatti-Garboggini F."/>
            <person name="Marchini F.K."/>
            <person name="Rodrigues-Luiz G.F."/>
            <person name="Wagner G."/>
            <person name="Goldman G.H."/>
            <person name="Fietto J.L."/>
            <person name="Elias M.C."/>
            <person name="Goldman M.H."/>
            <person name="Sagot M.F."/>
            <person name="Pereira M."/>
            <person name="Stoco P.H."/>
            <person name="de Mendonca-Neto R.P."/>
            <person name="Teixeira S.M."/>
            <person name="Maciel T.E."/>
            <person name="de Oliveira Mendes T.A."/>
            <person name="Urmenyi T.P."/>
            <person name="de Souza W."/>
            <person name="Schenkman S."/>
            <person name="de Vasconcelos A.T."/>
        </authorList>
    </citation>
    <scope>NUCLEOTIDE SEQUENCE [LARGE SCALE GENOMIC DNA]</scope>
</reference>
<evidence type="ECO:0008006" key="6">
    <source>
        <dbReference type="Google" id="ProtNLM"/>
    </source>
</evidence>
<evidence type="ECO:0000313" key="2">
    <source>
        <dbReference type="EMBL" id="EPY22981.1"/>
    </source>
</evidence>
<evidence type="ECO:0000256" key="1">
    <source>
        <dbReference type="ARBA" id="ARBA00023115"/>
    </source>
</evidence>
<organism evidence="3 5">
    <name type="scientific">Strigomonas culicis</name>
    <dbReference type="NCBI Taxonomy" id="28005"/>
    <lineage>
        <taxon>Eukaryota</taxon>
        <taxon>Discoba</taxon>
        <taxon>Euglenozoa</taxon>
        <taxon>Kinetoplastea</taxon>
        <taxon>Metakinetoplastina</taxon>
        <taxon>Trypanosomatida</taxon>
        <taxon>Trypanosomatidae</taxon>
        <taxon>Strigomonadinae</taxon>
        <taxon>Strigomonas</taxon>
    </lineage>
</organism>
<reference evidence="3" key="2">
    <citation type="submission" date="2013-03" db="EMBL/GenBank/DDBJ databases">
        <authorList>
            <person name="Motta M.C.M."/>
            <person name="Martins A.C.A."/>
            <person name="Preta C.M.C.C."/>
            <person name="Silva R."/>
            <person name="de Souza S.S."/>
            <person name="Klein C.C."/>
            <person name="de Almeida L.G.P."/>
            <person name="Cunha O.L."/>
            <person name="Colabardini A.C."/>
            <person name="Lima B.A."/>
            <person name="Machado C.R."/>
            <person name="Soares C.M.A."/>
            <person name="de Menezes C.B.A."/>
            <person name="Bartolomeu D.C."/>
            <person name="Grisard E.C."/>
            <person name="Fantinatti-Garboggini F."/>
            <person name="Rodrigues-Luiz G.F."/>
            <person name="Wagner G."/>
            <person name="Goldman G.H."/>
            <person name="Fietto J.L.R."/>
            <person name="Ciapina L.P."/>
            <person name="Brocchi M."/>
            <person name="Elias M.C."/>
            <person name="Goldman M.H.S."/>
            <person name="Sagot M.-F."/>
            <person name="Pereira M."/>
            <person name="Stoco P.H."/>
            <person name="Teixeira S.M.R."/>
            <person name="de Mendonca-Neto R.P."/>
            <person name="Maciel T.E.F."/>
            <person name="Mendes T.A.O."/>
            <person name="Urmenyi T.P."/>
            <person name="Teixeira M.M.G."/>
            <person name="de Camargo E.F.P."/>
            <person name="de Sousa W."/>
            <person name="Schenkman S."/>
            <person name="de Vasconcelos A.T.R."/>
        </authorList>
    </citation>
    <scope>NUCLEOTIDE SEQUENCE</scope>
</reference>
<gene>
    <name evidence="4" type="ORF">STCU_04295</name>
    <name evidence="3" type="ORF">STCU_04521</name>
    <name evidence="2" type="ORF">STCU_07978</name>
</gene>
<dbReference type="EMBL" id="ATMH01007978">
    <property type="protein sequence ID" value="EPY22981.1"/>
    <property type="molecule type" value="Genomic_DNA"/>
</dbReference>
<evidence type="ECO:0000313" key="3">
    <source>
        <dbReference type="EMBL" id="EPY29500.1"/>
    </source>
</evidence>
<name>S9W0N6_9TRYP</name>
<dbReference type="Proteomes" id="UP000015354">
    <property type="component" value="Unassembled WGS sequence"/>
</dbReference>
<dbReference type="GO" id="GO:0006596">
    <property type="term" value="P:polyamine biosynthetic process"/>
    <property type="evidence" value="ECO:0007669"/>
    <property type="project" value="UniProtKB-KW"/>
</dbReference>
<keyword evidence="1" id="KW-0620">Polyamine biosynthesis</keyword>
<dbReference type="EMBL" id="ATMH01004295">
    <property type="protein sequence ID" value="EPY29982.1"/>
    <property type="molecule type" value="Genomic_DNA"/>
</dbReference>
<proteinExistence type="predicted"/>
<dbReference type="AlphaFoldDB" id="S9W0N6"/>